<dbReference type="Proteomes" id="UP000053676">
    <property type="component" value="Unassembled WGS sequence"/>
</dbReference>
<keyword evidence="2" id="KW-1185">Reference proteome</keyword>
<proteinExistence type="predicted"/>
<dbReference type="AlphaFoldDB" id="W2T2V1"/>
<name>W2T2V1_NECAM</name>
<dbReference type="KEGG" id="nai:NECAME_11805"/>
<evidence type="ECO:0000313" key="1">
    <source>
        <dbReference type="EMBL" id="ETN76238.1"/>
    </source>
</evidence>
<reference evidence="2" key="1">
    <citation type="journal article" date="2014" name="Nat. Genet.">
        <title>Genome of the human hookworm Necator americanus.</title>
        <authorList>
            <person name="Tang Y.T."/>
            <person name="Gao X."/>
            <person name="Rosa B.A."/>
            <person name="Abubucker S."/>
            <person name="Hallsworth-Pepin K."/>
            <person name="Martin J."/>
            <person name="Tyagi R."/>
            <person name="Heizer E."/>
            <person name="Zhang X."/>
            <person name="Bhonagiri-Palsikar V."/>
            <person name="Minx P."/>
            <person name="Warren W.C."/>
            <person name="Wang Q."/>
            <person name="Zhan B."/>
            <person name="Hotez P.J."/>
            <person name="Sternberg P.W."/>
            <person name="Dougall A."/>
            <person name="Gaze S.T."/>
            <person name="Mulvenna J."/>
            <person name="Sotillo J."/>
            <person name="Ranganathan S."/>
            <person name="Rabelo E.M."/>
            <person name="Wilson R.K."/>
            <person name="Felgner P.L."/>
            <person name="Bethony J."/>
            <person name="Hawdon J.M."/>
            <person name="Gasser R.B."/>
            <person name="Loukas A."/>
            <person name="Mitreva M."/>
        </authorList>
    </citation>
    <scope>NUCLEOTIDE SEQUENCE [LARGE SCALE GENOMIC DNA]</scope>
</reference>
<protein>
    <submittedName>
        <fullName evidence="1">Uncharacterized protein</fullName>
    </submittedName>
</protein>
<dbReference type="EMBL" id="KI660239">
    <property type="protein sequence ID" value="ETN76238.1"/>
    <property type="molecule type" value="Genomic_DNA"/>
</dbReference>
<gene>
    <name evidence="1" type="ORF">NECAME_11805</name>
</gene>
<organism evidence="1 2">
    <name type="scientific">Necator americanus</name>
    <name type="common">Human hookworm</name>
    <dbReference type="NCBI Taxonomy" id="51031"/>
    <lineage>
        <taxon>Eukaryota</taxon>
        <taxon>Metazoa</taxon>
        <taxon>Ecdysozoa</taxon>
        <taxon>Nematoda</taxon>
        <taxon>Chromadorea</taxon>
        <taxon>Rhabditida</taxon>
        <taxon>Rhabditina</taxon>
        <taxon>Rhabditomorpha</taxon>
        <taxon>Strongyloidea</taxon>
        <taxon>Ancylostomatidae</taxon>
        <taxon>Bunostominae</taxon>
        <taxon>Necator</taxon>
    </lineage>
</organism>
<accession>W2T2V1</accession>
<dbReference type="OrthoDB" id="5870833at2759"/>
<evidence type="ECO:0000313" key="2">
    <source>
        <dbReference type="Proteomes" id="UP000053676"/>
    </source>
</evidence>
<sequence length="139" mass="16066">MEAKKAESKAKSDRYKAVYDMLDTREGERAVYLSVRARRRSTLDLEHTKIVKGGDGAVLRRSDQILERWREYYNHLRNEEFCHPPIPTVPSVRSIFGVVPITEKMKGARLRWSEAAWEAKDSLVRPCEAGYDRCASMYG</sequence>